<dbReference type="Proteomes" id="UP000535908">
    <property type="component" value="Unassembled WGS sequence"/>
</dbReference>
<comment type="caution">
    <text evidence="1">The sequence shown here is derived from an EMBL/GenBank/DDBJ whole genome shotgun (WGS) entry which is preliminary data.</text>
</comment>
<sequence length="161" mass="19096">MFFHVVRKKAVLLDRYLRVYIDDGRLYFVQVGGDFYNQKAFEAATGDTIVGMLLFYFPYRLAQKMQEKRCQQCDELVAKKAFMTLLQKSANFKIEFKEVTKLEFRSKGSWNRFWSNHGEIVRIHTLNGKIYRFEVPFGESVENIISHLEKTHLKIENKIAR</sequence>
<evidence type="ECO:0000313" key="2">
    <source>
        <dbReference type="Proteomes" id="UP000535908"/>
    </source>
</evidence>
<dbReference type="AlphaFoldDB" id="A0A7X0Y4G9"/>
<protein>
    <submittedName>
        <fullName evidence="1">Uncharacterized protein</fullName>
    </submittedName>
</protein>
<evidence type="ECO:0000313" key="1">
    <source>
        <dbReference type="EMBL" id="MBC1936837.1"/>
    </source>
</evidence>
<organism evidence="1 2">
    <name type="scientific">Listeria grandensis</name>
    <dbReference type="NCBI Taxonomy" id="1494963"/>
    <lineage>
        <taxon>Bacteria</taxon>
        <taxon>Bacillati</taxon>
        <taxon>Bacillota</taxon>
        <taxon>Bacilli</taxon>
        <taxon>Bacillales</taxon>
        <taxon>Listeriaceae</taxon>
        <taxon>Listeria</taxon>
    </lineage>
</organism>
<proteinExistence type="predicted"/>
<dbReference type="EMBL" id="JAARWN010000010">
    <property type="protein sequence ID" value="MBC1936837.1"/>
    <property type="molecule type" value="Genomic_DNA"/>
</dbReference>
<reference evidence="1 2" key="1">
    <citation type="submission" date="2020-03" db="EMBL/GenBank/DDBJ databases">
        <title>Soil Listeria distribution.</title>
        <authorList>
            <person name="Liao J."/>
            <person name="Wiedmann M."/>
        </authorList>
    </citation>
    <scope>NUCLEOTIDE SEQUENCE [LARGE SCALE GENOMIC DNA]</scope>
    <source>
        <strain evidence="1 2">FSL L7-0741</strain>
    </source>
</reference>
<accession>A0A7X0Y4G9</accession>
<dbReference type="RefSeq" id="WP_185526304.1">
    <property type="nucleotide sequence ID" value="NZ_JAARWN010000010.1"/>
</dbReference>
<name>A0A7X0Y4G9_9LIST</name>
<gene>
    <name evidence="1" type="ORF">HCA69_10695</name>
</gene>